<dbReference type="KEGG" id="oar:OA238_c20860"/>
<evidence type="ECO:0000313" key="1">
    <source>
        <dbReference type="EMBL" id="AGI71530.1"/>
    </source>
</evidence>
<sequence>MMNKTRRGRGSKYTDDFKRQLVAESHTAGVSVPMVAKKHGVGTNRIYAWRSDGRFQPDKSDIGQFTPVEIADAGMVDTPASSGTSILPVPHIEITLENGRKLSVSDGVDAGFVLELARGLAA</sequence>
<evidence type="ECO:0008006" key="14">
    <source>
        <dbReference type="Google" id="ProtNLM"/>
    </source>
</evidence>
<evidence type="ECO:0000313" key="8">
    <source>
        <dbReference type="EMBL" id="AGI72064.1"/>
    </source>
</evidence>
<dbReference type="EMBL" id="CP003742">
    <property type="protein sequence ID" value="AGI71684.1"/>
    <property type="molecule type" value="Genomic_DNA"/>
</dbReference>
<evidence type="ECO:0000313" key="5">
    <source>
        <dbReference type="EMBL" id="AGI71768.1"/>
    </source>
</evidence>
<dbReference type="Pfam" id="PF01527">
    <property type="entry name" value="HTH_Tnp_1"/>
    <property type="match status" value="1"/>
</dbReference>
<dbReference type="Proteomes" id="UP000004688">
    <property type="component" value="Chromosome"/>
</dbReference>
<gene>
    <name evidence="1" type="ORF">OA238_c13740</name>
    <name evidence="2" type="ORF">OA238_c14160</name>
    <name evidence="3" type="ORF">OA238_c14260</name>
    <name evidence="4" type="ORF">OA238_c15510</name>
    <name evidence="5" type="ORF">OA238_c16450</name>
    <name evidence="6" type="ORF">OA238_c17440</name>
    <name evidence="7" type="ORF">OA238_c17940</name>
    <name evidence="8" type="ORF">OA238_c19590</name>
    <name evidence="9" type="ORF">OA238_c20860</name>
    <name evidence="10" type="ORF">OA238_c23110</name>
    <name evidence="11" type="ORF">OA238_c29050</name>
    <name evidence="12" type="ORF">OA238_c48120</name>
</gene>
<dbReference type="InterPro" id="IPR002514">
    <property type="entry name" value="Transposase_8"/>
</dbReference>
<keyword evidence="13" id="KW-1185">Reference proteome</keyword>
<evidence type="ECO:0000313" key="9">
    <source>
        <dbReference type="EMBL" id="AGI72181.1"/>
    </source>
</evidence>
<evidence type="ECO:0000313" key="2">
    <source>
        <dbReference type="EMBL" id="AGI71566.1"/>
    </source>
</evidence>
<dbReference type="EMBL" id="CP003742">
    <property type="protein sequence ID" value="AGI71576.1"/>
    <property type="molecule type" value="Genomic_DNA"/>
</dbReference>
<dbReference type="GO" id="GO:0006313">
    <property type="term" value="P:DNA transposition"/>
    <property type="evidence" value="ECO:0007669"/>
    <property type="project" value="InterPro"/>
</dbReference>
<evidence type="ECO:0000313" key="10">
    <source>
        <dbReference type="EMBL" id="AGI72385.1"/>
    </source>
</evidence>
<dbReference type="EMBL" id="CP003742">
    <property type="protein sequence ID" value="AGI71907.1"/>
    <property type="molecule type" value="Genomic_DNA"/>
</dbReference>
<dbReference type="SUPFAM" id="SSF46689">
    <property type="entry name" value="Homeodomain-like"/>
    <property type="match status" value="1"/>
</dbReference>
<dbReference type="RefSeq" id="WP_015494727.1">
    <property type="nucleotide sequence ID" value="NC_020908.1"/>
</dbReference>
<accession>M9RGE0</accession>
<dbReference type="EMBL" id="CP003742">
    <property type="protein sequence ID" value="AGI71768.1"/>
    <property type="molecule type" value="Genomic_DNA"/>
</dbReference>
<evidence type="ECO:0000313" key="11">
    <source>
        <dbReference type="EMBL" id="AGI72924.1"/>
    </source>
</evidence>
<evidence type="ECO:0000313" key="12">
    <source>
        <dbReference type="EMBL" id="AGI74640.1"/>
    </source>
</evidence>
<dbReference type="KEGG" id="oar:OA238_c14260"/>
<dbReference type="EMBL" id="CP003742">
    <property type="protein sequence ID" value="AGI72181.1"/>
    <property type="molecule type" value="Genomic_DNA"/>
</dbReference>
<dbReference type="EMBL" id="CP003742">
    <property type="protein sequence ID" value="AGI71530.1"/>
    <property type="molecule type" value="Genomic_DNA"/>
</dbReference>
<dbReference type="KEGG" id="oar:OA238_c23110"/>
<dbReference type="AlphaFoldDB" id="M9RGE0"/>
<dbReference type="EMBL" id="CP003742">
    <property type="protein sequence ID" value="AGI72385.1"/>
    <property type="molecule type" value="Genomic_DNA"/>
</dbReference>
<dbReference type="KEGG" id="oar:OA238_c17940"/>
<dbReference type="EMBL" id="CP003742">
    <property type="protein sequence ID" value="AGI71858.1"/>
    <property type="molecule type" value="Genomic_DNA"/>
</dbReference>
<dbReference type="GO" id="GO:0003677">
    <property type="term" value="F:DNA binding"/>
    <property type="evidence" value="ECO:0007669"/>
    <property type="project" value="InterPro"/>
</dbReference>
<dbReference type="KEGG" id="oar:OA238_c48120"/>
<reference evidence="4 13" key="1">
    <citation type="journal article" date="2013" name="PLoS ONE">
        <title>Poles Apart: Arctic and Antarctic Octadecabacter strains Share High Genome Plasticity and a New Type of Xanthorhodopsin.</title>
        <authorList>
            <person name="Vollmers J."/>
            <person name="Voget S."/>
            <person name="Dietrich S."/>
            <person name="Gollnow K."/>
            <person name="Smits M."/>
            <person name="Meyer K."/>
            <person name="Brinkhoff T."/>
            <person name="Simon M."/>
            <person name="Daniel R."/>
        </authorList>
    </citation>
    <scope>NUCLEOTIDE SEQUENCE [LARGE SCALE GENOMIC DNA]</scope>
    <source>
        <strain evidence="4 13">238</strain>
    </source>
</reference>
<evidence type="ECO:0000313" key="7">
    <source>
        <dbReference type="EMBL" id="AGI71907.1"/>
    </source>
</evidence>
<dbReference type="KEGG" id="oar:OA238_c15510"/>
<organism evidence="4 13">
    <name type="scientific">Octadecabacter arcticus 238</name>
    <dbReference type="NCBI Taxonomy" id="391616"/>
    <lineage>
        <taxon>Bacteria</taxon>
        <taxon>Pseudomonadati</taxon>
        <taxon>Pseudomonadota</taxon>
        <taxon>Alphaproteobacteria</taxon>
        <taxon>Rhodobacterales</taxon>
        <taxon>Roseobacteraceae</taxon>
        <taxon>Octadecabacter</taxon>
    </lineage>
</organism>
<dbReference type="STRING" id="391616.OA238_c13740"/>
<dbReference type="OrthoDB" id="9800877at2"/>
<evidence type="ECO:0000313" key="3">
    <source>
        <dbReference type="EMBL" id="AGI71576.1"/>
    </source>
</evidence>
<evidence type="ECO:0000313" key="4">
    <source>
        <dbReference type="EMBL" id="AGI71684.1"/>
    </source>
</evidence>
<dbReference type="KEGG" id="oar:OA238_c29050"/>
<dbReference type="InterPro" id="IPR009057">
    <property type="entry name" value="Homeodomain-like_sf"/>
</dbReference>
<dbReference type="EMBL" id="CP003742">
    <property type="protein sequence ID" value="AGI72924.1"/>
    <property type="molecule type" value="Genomic_DNA"/>
</dbReference>
<evidence type="ECO:0000313" key="6">
    <source>
        <dbReference type="EMBL" id="AGI71858.1"/>
    </source>
</evidence>
<protein>
    <recommendedName>
        <fullName evidence="14">Transposase</fullName>
    </recommendedName>
</protein>
<name>M9RGE0_9RHOB</name>
<dbReference type="GO" id="GO:0004803">
    <property type="term" value="F:transposase activity"/>
    <property type="evidence" value="ECO:0007669"/>
    <property type="project" value="InterPro"/>
</dbReference>
<dbReference type="KEGG" id="oar:OA238_c17440"/>
<dbReference type="HOGENOM" id="CLU_113764_4_0_5"/>
<dbReference type="KEGG" id="oar:OA238_c14160"/>
<proteinExistence type="predicted"/>
<dbReference type="eggNOG" id="COG2963">
    <property type="taxonomic scope" value="Bacteria"/>
</dbReference>
<dbReference type="KEGG" id="oar:OA238_c19590"/>
<dbReference type="EMBL" id="CP003742">
    <property type="protein sequence ID" value="AGI71566.1"/>
    <property type="molecule type" value="Genomic_DNA"/>
</dbReference>
<dbReference type="EMBL" id="CP003742">
    <property type="protein sequence ID" value="AGI72064.1"/>
    <property type="molecule type" value="Genomic_DNA"/>
</dbReference>
<evidence type="ECO:0000313" key="13">
    <source>
        <dbReference type="Proteomes" id="UP000004688"/>
    </source>
</evidence>
<dbReference type="KEGG" id="oar:OA238_c13740"/>
<dbReference type="KEGG" id="oar:OA238_c16450"/>
<dbReference type="EMBL" id="CP003742">
    <property type="protein sequence ID" value="AGI74640.1"/>
    <property type="molecule type" value="Genomic_DNA"/>
</dbReference>